<keyword evidence="7" id="KW-0677">Repeat</keyword>
<name>A0A9P9DQY9_9PLEO</name>
<comment type="caution">
    <text evidence="14">The sequence shown here is derived from an EMBL/GenBank/DDBJ whole genome shotgun (WGS) entry which is preliminary data.</text>
</comment>
<evidence type="ECO:0000256" key="13">
    <source>
        <dbReference type="RuleBase" id="RU000488"/>
    </source>
</evidence>
<feature type="repeat" description="Solcar" evidence="12">
    <location>
        <begin position="120"/>
        <end position="206"/>
    </location>
</feature>
<dbReference type="Proteomes" id="UP000700596">
    <property type="component" value="Unassembled WGS sequence"/>
</dbReference>
<evidence type="ECO:0000256" key="9">
    <source>
        <dbReference type="ARBA" id="ARBA00022989"/>
    </source>
</evidence>
<keyword evidence="15" id="KW-1185">Reference proteome</keyword>
<organism evidence="14 15">
    <name type="scientific">Dendryphion nanum</name>
    <dbReference type="NCBI Taxonomy" id="256645"/>
    <lineage>
        <taxon>Eukaryota</taxon>
        <taxon>Fungi</taxon>
        <taxon>Dikarya</taxon>
        <taxon>Ascomycota</taxon>
        <taxon>Pezizomycotina</taxon>
        <taxon>Dothideomycetes</taxon>
        <taxon>Pleosporomycetidae</taxon>
        <taxon>Pleosporales</taxon>
        <taxon>Torulaceae</taxon>
        <taxon>Dendryphion</taxon>
    </lineage>
</organism>
<evidence type="ECO:0000256" key="8">
    <source>
        <dbReference type="ARBA" id="ARBA00022792"/>
    </source>
</evidence>
<proteinExistence type="inferred from homology"/>
<keyword evidence="10" id="KW-0496">Mitochondrion</keyword>
<evidence type="ECO:0000256" key="2">
    <source>
        <dbReference type="ARBA" id="ARBA00004448"/>
    </source>
</evidence>
<keyword evidence="6 12" id="KW-0812">Transmembrane</keyword>
<dbReference type="Gene3D" id="1.50.40.10">
    <property type="entry name" value="Mitochondrial carrier domain"/>
    <property type="match status" value="1"/>
</dbReference>
<dbReference type="GO" id="GO:0005743">
    <property type="term" value="C:mitochondrial inner membrane"/>
    <property type="evidence" value="ECO:0007669"/>
    <property type="project" value="UniProtKB-SubCell"/>
</dbReference>
<dbReference type="InterPro" id="IPR023395">
    <property type="entry name" value="MCP_dom_sf"/>
</dbReference>
<dbReference type="PRINTS" id="PR00926">
    <property type="entry name" value="MITOCARRIER"/>
</dbReference>
<reference evidence="14" key="1">
    <citation type="journal article" date="2021" name="Nat. Commun.">
        <title>Genetic determinants of endophytism in the Arabidopsis root mycobiome.</title>
        <authorList>
            <person name="Mesny F."/>
            <person name="Miyauchi S."/>
            <person name="Thiergart T."/>
            <person name="Pickel B."/>
            <person name="Atanasova L."/>
            <person name="Karlsson M."/>
            <person name="Huettel B."/>
            <person name="Barry K.W."/>
            <person name="Haridas S."/>
            <person name="Chen C."/>
            <person name="Bauer D."/>
            <person name="Andreopoulos W."/>
            <person name="Pangilinan J."/>
            <person name="LaButti K."/>
            <person name="Riley R."/>
            <person name="Lipzen A."/>
            <person name="Clum A."/>
            <person name="Drula E."/>
            <person name="Henrissat B."/>
            <person name="Kohler A."/>
            <person name="Grigoriev I.V."/>
            <person name="Martin F.M."/>
            <person name="Hacquard S."/>
        </authorList>
    </citation>
    <scope>NUCLEOTIDE SEQUENCE</scope>
    <source>
        <strain evidence="14">MPI-CAGE-CH-0243</strain>
    </source>
</reference>
<evidence type="ECO:0000256" key="5">
    <source>
        <dbReference type="ARBA" id="ARBA00022448"/>
    </source>
</evidence>
<keyword evidence="5 13" id="KW-0813">Transport</keyword>
<feature type="repeat" description="Solcar" evidence="12">
    <location>
        <begin position="215"/>
        <end position="310"/>
    </location>
</feature>
<gene>
    <name evidence="14" type="ORF">B0J11DRAFT_318970</name>
</gene>
<evidence type="ECO:0000256" key="6">
    <source>
        <dbReference type="ARBA" id="ARBA00022692"/>
    </source>
</evidence>
<dbReference type="InterPro" id="IPR018108">
    <property type="entry name" value="MCP_transmembrane"/>
</dbReference>
<dbReference type="EMBL" id="JAGMWT010000008">
    <property type="protein sequence ID" value="KAH7123696.1"/>
    <property type="molecule type" value="Genomic_DNA"/>
</dbReference>
<dbReference type="GO" id="GO:0090422">
    <property type="term" value="F:thiamine pyrophosphate transmembrane transporter activity"/>
    <property type="evidence" value="ECO:0007669"/>
    <property type="project" value="UniProtKB-ARBA"/>
</dbReference>
<comment type="subcellular location">
    <subcellularLocation>
        <location evidence="2">Mitochondrion inner membrane</location>
        <topology evidence="2">Multi-pass membrane protein</topology>
    </subcellularLocation>
</comment>
<dbReference type="FunFam" id="1.50.40.10:FF:000011">
    <property type="entry name" value="Mitochondrial thiamine pyrophosphate carrier 1"/>
    <property type="match status" value="1"/>
</dbReference>
<evidence type="ECO:0000256" key="3">
    <source>
        <dbReference type="ARBA" id="ARBA00006375"/>
    </source>
</evidence>
<comment type="similarity">
    <text evidence="3 13">Belongs to the mitochondrial carrier (TC 2.A.29) family.</text>
</comment>
<evidence type="ECO:0000256" key="1">
    <source>
        <dbReference type="ARBA" id="ARBA00002238"/>
    </source>
</evidence>
<dbReference type="AlphaFoldDB" id="A0A9P9DQY9"/>
<evidence type="ECO:0000313" key="14">
    <source>
        <dbReference type="EMBL" id="KAH7123696.1"/>
    </source>
</evidence>
<dbReference type="Pfam" id="PF00153">
    <property type="entry name" value="Mito_carr"/>
    <property type="match status" value="3"/>
</dbReference>
<evidence type="ECO:0000256" key="4">
    <source>
        <dbReference type="ARBA" id="ARBA00021935"/>
    </source>
</evidence>
<comment type="function">
    <text evidence="1">Mitochondrial transporter that mediates uptake of thiamine pyrophosphate (ThPP) into mitochondria.</text>
</comment>
<feature type="repeat" description="Solcar" evidence="12">
    <location>
        <begin position="11"/>
        <end position="109"/>
    </location>
</feature>
<dbReference type="PANTHER" id="PTHR24089">
    <property type="entry name" value="SOLUTE CARRIER FAMILY 25"/>
    <property type="match status" value="1"/>
</dbReference>
<keyword evidence="11 12" id="KW-0472">Membrane</keyword>
<dbReference type="InterPro" id="IPR002067">
    <property type="entry name" value="MCP"/>
</dbReference>
<evidence type="ECO:0000256" key="11">
    <source>
        <dbReference type="ARBA" id="ARBA00023136"/>
    </source>
</evidence>
<dbReference type="OrthoDB" id="18574at2759"/>
<dbReference type="SUPFAM" id="SSF103506">
    <property type="entry name" value="Mitochondrial carrier"/>
    <property type="match status" value="1"/>
</dbReference>
<dbReference type="PROSITE" id="PS50920">
    <property type="entry name" value="SOLCAR"/>
    <property type="match status" value="3"/>
</dbReference>
<sequence>MSGVVQLKDEGSQTQVAIAGAAAGLVSRFVIAPLDVIKIRLQLQIHSLSDPLSVRNISGPVYKGTLGTFKQILHEEGLTGLWKGNIPAEAMYLAYGSIQFSAYTSISHLLNMIPPPYELPGTANSFVSGAAAGAVATTATYPLDLLRTRFAAQGKDRVYSSIMESVRHIARHEGPTGFFRGLGAGVSQIVPYMGLFFASYEGLKPILADSAIPMPFGTSDAFAGIIASVLSKTVVYPLDTTRKRLQVQGPMRSRYVHRNIPVYSGVLRTIAHIWTHEGGRGLYRGLTVSLLKAAPASAVTMWTYERAMAALLAMDSAMGEGK</sequence>
<protein>
    <recommendedName>
        <fullName evidence="4">Mitochondrial thiamine pyrophosphate carrier 1</fullName>
    </recommendedName>
</protein>
<evidence type="ECO:0000256" key="12">
    <source>
        <dbReference type="PROSITE-ProRule" id="PRU00282"/>
    </source>
</evidence>
<evidence type="ECO:0000256" key="10">
    <source>
        <dbReference type="ARBA" id="ARBA00023128"/>
    </source>
</evidence>
<keyword evidence="8" id="KW-0999">Mitochondrion inner membrane</keyword>
<evidence type="ECO:0000256" key="7">
    <source>
        <dbReference type="ARBA" id="ARBA00022737"/>
    </source>
</evidence>
<keyword evidence="9" id="KW-1133">Transmembrane helix</keyword>
<evidence type="ECO:0000313" key="15">
    <source>
        <dbReference type="Proteomes" id="UP000700596"/>
    </source>
</evidence>
<accession>A0A9P9DQY9</accession>